<proteinExistence type="predicted"/>
<gene>
    <name evidence="2" type="ORF">UFOPK3789_01065</name>
</gene>
<organism evidence="2">
    <name type="scientific">freshwater metagenome</name>
    <dbReference type="NCBI Taxonomy" id="449393"/>
    <lineage>
        <taxon>unclassified sequences</taxon>
        <taxon>metagenomes</taxon>
        <taxon>ecological metagenomes</taxon>
    </lineage>
</organism>
<name>A0A6J7KNI7_9ZZZZ</name>
<reference evidence="2" key="1">
    <citation type="submission" date="2020-05" db="EMBL/GenBank/DDBJ databases">
        <authorList>
            <person name="Chiriac C."/>
            <person name="Salcher M."/>
            <person name="Ghai R."/>
            <person name="Kavagutti S V."/>
        </authorList>
    </citation>
    <scope>NUCLEOTIDE SEQUENCE</scope>
</reference>
<protein>
    <submittedName>
        <fullName evidence="2">Unannotated protein</fullName>
    </submittedName>
</protein>
<keyword evidence="1" id="KW-0812">Transmembrane</keyword>
<dbReference type="AlphaFoldDB" id="A0A6J7KNI7"/>
<keyword evidence="1" id="KW-0472">Membrane</keyword>
<keyword evidence="1" id="KW-1133">Transmembrane helix</keyword>
<feature type="transmembrane region" description="Helical" evidence="1">
    <location>
        <begin position="20"/>
        <end position="40"/>
    </location>
</feature>
<accession>A0A6J7KNI7</accession>
<evidence type="ECO:0000256" key="1">
    <source>
        <dbReference type="SAM" id="Phobius"/>
    </source>
</evidence>
<evidence type="ECO:0000313" key="2">
    <source>
        <dbReference type="EMBL" id="CAB4957227.1"/>
    </source>
</evidence>
<dbReference type="EMBL" id="CAFBNL010000065">
    <property type="protein sequence ID" value="CAB4957227.1"/>
    <property type="molecule type" value="Genomic_DNA"/>
</dbReference>
<sequence>MHPKDRASVQEQRHLNLSRVLIPATLFICAALISACGSGGDKDITKKSEEKPQLEKVQFAAGDVKVVRTGNTGEANLTDVDALLAATAKYVRQASVIPMHGEPLKISDLLTSAARPNAVGEASDALTDVGVSPATDSVEVISAPLPITILTDNTGIAALATVSIDVTISTKTKNGAVKIHRVGELAFVHEGSTWLIDGWRLTVNRDGKGIASAPKTSSSTEAP</sequence>